<accession>A0ACB5U671</accession>
<evidence type="ECO:0000313" key="1">
    <source>
        <dbReference type="EMBL" id="GMF02304.1"/>
    </source>
</evidence>
<proteinExistence type="predicted"/>
<comment type="caution">
    <text evidence="1">The sequence shown here is derived from an EMBL/GenBank/DDBJ whole genome shotgun (WGS) entry which is preliminary data.</text>
</comment>
<protein>
    <submittedName>
        <fullName evidence="1">Unnamed protein product</fullName>
    </submittedName>
</protein>
<evidence type="ECO:0000313" key="2">
    <source>
        <dbReference type="Proteomes" id="UP001165064"/>
    </source>
</evidence>
<reference evidence="1" key="1">
    <citation type="submission" date="2023-04" db="EMBL/GenBank/DDBJ databases">
        <title>Ambrosiozyma monospora NBRC 10751.</title>
        <authorList>
            <person name="Ichikawa N."/>
            <person name="Sato H."/>
            <person name="Tonouchi N."/>
        </authorList>
    </citation>
    <scope>NUCLEOTIDE SEQUENCE</scope>
    <source>
        <strain evidence="1">NBRC 10751</strain>
    </source>
</reference>
<gene>
    <name evidence="1" type="ORF">Amon02_001141700</name>
</gene>
<name>A0ACB5U671_AMBMO</name>
<dbReference type="Proteomes" id="UP001165064">
    <property type="component" value="Unassembled WGS sequence"/>
</dbReference>
<sequence length="314" mass="34555">MIQSKEQAEALKPTVDAVHEAGSFFSAQLFHVGRNAVPGVMKARGQRLVGPTGGNYPDADAEKAAKEAGIELEEMTLEDIEQMKKDFVTSAKNAIEICGADFVEIHAASNYTLAQFIDISANKRTDKYGGTIEKRSKLVLEIVDLLVEAVGADKVGIKFSPYMTYPGGGSGVDGEIHCIAQYAFLYSELERRAKEGKRLAYVSNYEARLSGFTKDGDFGLSTEYSFEWASQIWKGTLIRAGGYLHVPGYKSLIADVNADDRTIIAFGRYFTSNPDLPSRLKNGYPLTPYDRSKFYAPGEDGYNTFTTYSESESK</sequence>
<organism evidence="1 2">
    <name type="scientific">Ambrosiozyma monospora</name>
    <name type="common">Yeast</name>
    <name type="synonym">Endomycopsis monosporus</name>
    <dbReference type="NCBI Taxonomy" id="43982"/>
    <lineage>
        <taxon>Eukaryota</taxon>
        <taxon>Fungi</taxon>
        <taxon>Dikarya</taxon>
        <taxon>Ascomycota</taxon>
        <taxon>Saccharomycotina</taxon>
        <taxon>Pichiomycetes</taxon>
        <taxon>Pichiales</taxon>
        <taxon>Pichiaceae</taxon>
        <taxon>Ambrosiozyma</taxon>
    </lineage>
</organism>
<keyword evidence="2" id="KW-1185">Reference proteome</keyword>
<dbReference type="EMBL" id="BSXS01012414">
    <property type="protein sequence ID" value="GMF02304.1"/>
    <property type="molecule type" value="Genomic_DNA"/>
</dbReference>